<keyword evidence="3" id="KW-1133">Transmembrane helix</keyword>
<dbReference type="AlphaFoldDB" id="A0A7N2KLR6"/>
<reference evidence="4 5" key="1">
    <citation type="journal article" date="2016" name="G3 (Bethesda)">
        <title>First Draft Assembly and Annotation of the Genome of a California Endemic Oak Quercus lobata Nee (Fagaceae).</title>
        <authorList>
            <person name="Sork V.L."/>
            <person name="Fitz-Gibbon S.T."/>
            <person name="Puiu D."/>
            <person name="Crepeau M."/>
            <person name="Gugger P.F."/>
            <person name="Sherman R."/>
            <person name="Stevens K."/>
            <person name="Langley C.H."/>
            <person name="Pellegrini M."/>
            <person name="Salzberg S.L."/>
        </authorList>
    </citation>
    <scope>NUCLEOTIDE SEQUENCE [LARGE SCALE GENOMIC DNA]</scope>
    <source>
        <strain evidence="4 5">cv. SW786</strain>
    </source>
</reference>
<name>A0A7N2KLR6_QUELO</name>
<keyword evidence="5" id="KW-1185">Reference proteome</keyword>
<keyword evidence="2 3" id="KW-0472">Membrane</keyword>
<evidence type="ECO:0000313" key="5">
    <source>
        <dbReference type="Proteomes" id="UP000594261"/>
    </source>
</evidence>
<proteinExistence type="predicted"/>
<dbReference type="EMBL" id="LRBV02000001">
    <property type="status" value="NOT_ANNOTATED_CDS"/>
    <property type="molecule type" value="Genomic_DNA"/>
</dbReference>
<comment type="subcellular location">
    <subcellularLocation>
        <location evidence="1">Membrane</location>
    </subcellularLocation>
</comment>
<feature type="transmembrane region" description="Helical" evidence="3">
    <location>
        <begin position="26"/>
        <end position="48"/>
    </location>
</feature>
<organism evidence="4 5">
    <name type="scientific">Quercus lobata</name>
    <name type="common">Valley oak</name>
    <dbReference type="NCBI Taxonomy" id="97700"/>
    <lineage>
        <taxon>Eukaryota</taxon>
        <taxon>Viridiplantae</taxon>
        <taxon>Streptophyta</taxon>
        <taxon>Embryophyta</taxon>
        <taxon>Tracheophyta</taxon>
        <taxon>Spermatophyta</taxon>
        <taxon>Magnoliopsida</taxon>
        <taxon>eudicotyledons</taxon>
        <taxon>Gunneridae</taxon>
        <taxon>Pentapetalae</taxon>
        <taxon>rosids</taxon>
        <taxon>fabids</taxon>
        <taxon>Fagales</taxon>
        <taxon>Fagaceae</taxon>
        <taxon>Quercus</taxon>
    </lineage>
</organism>
<sequence>MVSPNSYSTQPSTSEDSADYNFLRRLIFVLLSFFVIITLVIYIAWLILKPLSPDFEVDSFTVSNFTVSGSQIRGKYDIQFTVRNPNKKVDFNVEIFDIRVNYRRTRLSQNSEASRHLFLEKSNQTSVKAELDPNLSRYVRKNDLENLGQNLSGGVICFDVRMPVSTTFSYGNWPRIERSMLVYCKNLRVTFSSSKLVMDGEREMKPIMLPQFNAELSPPLLFYE</sequence>
<dbReference type="Proteomes" id="UP000594261">
    <property type="component" value="Chromosome 1"/>
</dbReference>
<evidence type="ECO:0000256" key="2">
    <source>
        <dbReference type="ARBA" id="ARBA00023136"/>
    </source>
</evidence>
<evidence type="ECO:0008006" key="6">
    <source>
        <dbReference type="Google" id="ProtNLM"/>
    </source>
</evidence>
<dbReference type="InterPro" id="IPR044839">
    <property type="entry name" value="NDR1-like"/>
</dbReference>
<keyword evidence="3" id="KW-0812">Transmembrane</keyword>
<dbReference type="GO" id="GO:0005886">
    <property type="term" value="C:plasma membrane"/>
    <property type="evidence" value="ECO:0007669"/>
    <property type="project" value="TreeGrafter"/>
</dbReference>
<reference evidence="4" key="2">
    <citation type="submission" date="2021-01" db="UniProtKB">
        <authorList>
            <consortium name="EnsemblPlants"/>
        </authorList>
    </citation>
    <scope>IDENTIFICATION</scope>
</reference>
<evidence type="ECO:0000256" key="3">
    <source>
        <dbReference type="SAM" id="Phobius"/>
    </source>
</evidence>
<dbReference type="PANTHER" id="PTHR31234">
    <property type="entry name" value="LATE EMBRYOGENESIS ABUNDANT (LEA) HYDROXYPROLINE-RICH GLYCOPROTEIN FAMILY"/>
    <property type="match status" value="1"/>
</dbReference>
<dbReference type="GO" id="GO:0098542">
    <property type="term" value="P:defense response to other organism"/>
    <property type="evidence" value="ECO:0007669"/>
    <property type="project" value="InterPro"/>
</dbReference>
<evidence type="ECO:0000313" key="4">
    <source>
        <dbReference type="EnsemblPlants" id="QL01p011200:mrna"/>
    </source>
</evidence>
<dbReference type="Gramene" id="QL01p011200:mrna">
    <property type="protein sequence ID" value="QL01p011200:mrna"/>
    <property type="gene ID" value="QL01p011200"/>
</dbReference>
<evidence type="ECO:0000256" key="1">
    <source>
        <dbReference type="ARBA" id="ARBA00004370"/>
    </source>
</evidence>
<dbReference type="PANTHER" id="PTHR31234:SF55">
    <property type="entry name" value="LATE EMBRYOGENESIS ABUNDANT (LEA) HYDROXYPROLINE-RICH GLYCOPROTEIN FAMILY"/>
    <property type="match status" value="1"/>
</dbReference>
<accession>A0A7N2KLR6</accession>
<dbReference type="EnsemblPlants" id="QL01p011200:mrna">
    <property type="protein sequence ID" value="QL01p011200:mrna"/>
    <property type="gene ID" value="QL01p011200"/>
</dbReference>
<dbReference type="InParanoid" id="A0A7N2KLR6"/>
<protein>
    <recommendedName>
        <fullName evidence="6">Late embryogenesis abundant protein LEA-2 subgroup domain-containing protein</fullName>
    </recommendedName>
</protein>
<dbReference type="OMA" id="AGIWPSK"/>